<dbReference type="PANTHER" id="PTHR12526">
    <property type="entry name" value="GLYCOSYLTRANSFERASE"/>
    <property type="match status" value="1"/>
</dbReference>
<dbReference type="AlphaFoldDB" id="A0A9E8Z869"/>
<name>A0A9E8Z869_9CYAN</name>
<evidence type="ECO:0000313" key="3">
    <source>
        <dbReference type="Proteomes" id="UP001163152"/>
    </source>
</evidence>
<protein>
    <submittedName>
        <fullName evidence="2">Glycosyltransferase</fullName>
        <ecNumber evidence="2">2.4.-.-</ecNumber>
    </submittedName>
</protein>
<dbReference type="EC" id="2.4.-.-" evidence="2"/>
<keyword evidence="2" id="KW-0328">Glycosyltransferase</keyword>
<dbReference type="EMBL" id="CP113797">
    <property type="protein sequence ID" value="WAL58273.1"/>
    <property type="molecule type" value="Genomic_DNA"/>
</dbReference>
<feature type="domain" description="Glycosyl transferase family 1" evidence="1">
    <location>
        <begin position="289"/>
        <end position="390"/>
    </location>
</feature>
<sequence>MMHPSQQAIALLIIEPNREEHSNSGLMQNAIAPDDTQRIHQQITQLASALARAGWHVDQFVGRIGNADGKKLANHWMTVQQSPNHCKIYFNTPDVAQFVQQFRKFSLQEGKNYPLIHTWNGLAGQVGLQLKQSENIQWIHSHWQCDNLWSQDGLEIVQQTSGYPSAYVAWEIWRHADEIVVLTANDELTSHDFKALLKKVCQLSNIEAKHTLGYSASDAVILWVAPSIRSTTQAIQQVERWLEVAIQLNQLSTTQLHRFRRHQWVFIPGTLNLADDSAAIRSVIQQKIAQLDLCDIHWSVPCASEDLKLYYRAANVCVLVNWNEPFADKALEAIAQGCPIVASQWSSARFAIIPEETGLRVPTNTSTAWVGAIAQVLQDESWVQRLQQYASGHWHPTPGWAIAAAQLSEVYRRLLAQTVSQIPLWQSQKPHSILLPQPAAVTNFTDFKQKHEMPYHPLNRRVALPPLVSESVS</sequence>
<evidence type="ECO:0000259" key="1">
    <source>
        <dbReference type="Pfam" id="PF00534"/>
    </source>
</evidence>
<accession>A0A9E8Z869</accession>
<gene>
    <name evidence="2" type="ORF">OXH18_13870</name>
</gene>
<keyword evidence="3" id="KW-1185">Reference proteome</keyword>
<dbReference type="InterPro" id="IPR001296">
    <property type="entry name" value="Glyco_trans_1"/>
</dbReference>
<keyword evidence="2" id="KW-0808">Transferase</keyword>
<dbReference type="KEGG" id="tsin:OXH18_13870"/>
<dbReference type="Pfam" id="PF00534">
    <property type="entry name" value="Glycos_transf_1"/>
    <property type="match status" value="1"/>
</dbReference>
<dbReference type="SUPFAM" id="SSF53756">
    <property type="entry name" value="UDP-Glycosyltransferase/glycogen phosphorylase"/>
    <property type="match status" value="1"/>
</dbReference>
<evidence type="ECO:0000313" key="2">
    <source>
        <dbReference type="EMBL" id="WAL58273.1"/>
    </source>
</evidence>
<reference evidence="2" key="1">
    <citation type="submission" date="2022-12" db="EMBL/GenBank/DDBJ databases">
        <title>Polyphasic identification of a Novel Hot-Spring Cyanobacterium Ocullathermofonsia sinensis gen nov. sp. nov. and Genomic Insights on its Adaptations to the Thermal Habitat.</title>
        <authorList>
            <person name="Daroch M."/>
            <person name="Tang J."/>
            <person name="Jiang Y."/>
        </authorList>
    </citation>
    <scope>NUCLEOTIDE SEQUENCE</scope>
    <source>
        <strain evidence="2">PKUAC-SCTA174</strain>
    </source>
</reference>
<dbReference type="RefSeq" id="WP_268607677.1">
    <property type="nucleotide sequence ID" value="NZ_CP113797.1"/>
</dbReference>
<organism evidence="2 3">
    <name type="scientific">Thermocoleostomius sinensis A174</name>
    <dbReference type="NCBI Taxonomy" id="2016057"/>
    <lineage>
        <taxon>Bacteria</taxon>
        <taxon>Bacillati</taxon>
        <taxon>Cyanobacteriota</taxon>
        <taxon>Cyanophyceae</taxon>
        <taxon>Oculatellales</taxon>
        <taxon>Oculatellaceae</taxon>
        <taxon>Thermocoleostomius</taxon>
    </lineage>
</organism>
<dbReference type="GO" id="GO:0016757">
    <property type="term" value="F:glycosyltransferase activity"/>
    <property type="evidence" value="ECO:0007669"/>
    <property type="project" value="UniProtKB-KW"/>
</dbReference>
<proteinExistence type="predicted"/>
<dbReference type="Gene3D" id="3.40.50.2000">
    <property type="entry name" value="Glycogen Phosphorylase B"/>
    <property type="match status" value="2"/>
</dbReference>
<dbReference type="Proteomes" id="UP001163152">
    <property type="component" value="Chromosome"/>
</dbReference>